<dbReference type="AlphaFoldDB" id="A0A379Z9M0"/>
<dbReference type="Proteomes" id="UP000254069">
    <property type="component" value="Unassembled WGS sequence"/>
</dbReference>
<sequence>MKRLIPLIAAALMLGGCIGDRTDLEAFVTSTKAQHVARIPPLKEPPQFEHFDYQADMLRSPFVPPSRELTEEVIDTTKDCLQPDLKRRKSRLETYALDNLKMRGTLSEDNVVWALVETTDGNVYRMGVGEYLGLYHGRIAKVSAQNIDIIELVPDGSGCWTERNSSLELTGE</sequence>
<dbReference type="EMBL" id="AP024613">
    <property type="protein sequence ID" value="BCV43266.1"/>
    <property type="molecule type" value="Genomic_DNA"/>
</dbReference>
<dbReference type="InterPro" id="IPR007446">
    <property type="entry name" value="PilP"/>
</dbReference>
<dbReference type="Pfam" id="PF04351">
    <property type="entry name" value="PilP"/>
    <property type="match status" value="1"/>
</dbReference>
<name>A0A379Z9M0_9GAMM</name>
<dbReference type="Gene3D" id="2.30.30.830">
    <property type="match status" value="1"/>
</dbReference>
<reference evidence="2 3" key="1">
    <citation type="submission" date="2018-06" db="EMBL/GenBank/DDBJ databases">
        <authorList>
            <consortium name="Pathogen Informatics"/>
            <person name="Doyle S."/>
        </authorList>
    </citation>
    <scope>NUCLEOTIDE SEQUENCE [LARGE SCALE GENOMIC DNA]</scope>
    <source>
        <strain evidence="2 3">NCTC10738</strain>
    </source>
</reference>
<protein>
    <submittedName>
        <fullName evidence="1">Pilus assembly protein PilP</fullName>
    </submittedName>
    <submittedName>
        <fullName evidence="2">Pilus assembly protein, PilP</fullName>
    </submittedName>
</protein>
<evidence type="ECO:0000313" key="3">
    <source>
        <dbReference type="Proteomes" id="UP000254069"/>
    </source>
</evidence>
<reference evidence="1" key="2">
    <citation type="submission" date="2021-05" db="EMBL/GenBank/DDBJ databases">
        <title>Molecular characterization for Shewanella algae harboring chromosomal blaOXA-55-like strains isolated from clinical and environment sample.</title>
        <authorList>
            <person name="Ohama Y."/>
            <person name="Aoki K."/>
            <person name="Harada S."/>
            <person name="Moriya K."/>
            <person name="Ishii Y."/>
            <person name="Tateda K."/>
        </authorList>
    </citation>
    <scope>NUCLEOTIDE SEQUENCE</scope>
    <source>
        <strain evidence="1">TUM17379</strain>
    </source>
</reference>
<accession>A0A379Z9M0</accession>
<proteinExistence type="predicted"/>
<evidence type="ECO:0000313" key="1">
    <source>
        <dbReference type="EMBL" id="BCV43266.1"/>
    </source>
</evidence>
<dbReference type="PROSITE" id="PS51257">
    <property type="entry name" value="PROKAR_LIPOPROTEIN"/>
    <property type="match status" value="1"/>
</dbReference>
<keyword evidence="3" id="KW-1185">Reference proteome</keyword>
<dbReference type="PIRSF" id="PIRSF016481">
    <property type="entry name" value="Pilus_assembly_PilP"/>
    <property type="match status" value="1"/>
</dbReference>
<evidence type="ECO:0000313" key="2">
    <source>
        <dbReference type="EMBL" id="SUI57867.1"/>
    </source>
</evidence>
<dbReference type="KEGG" id="salg:BS332_08900"/>
<gene>
    <name evidence="1" type="primary">pilP</name>
    <name evidence="2" type="ORF">NCTC10738_01339</name>
    <name evidence="1" type="ORF">TUM17379_02840</name>
</gene>
<dbReference type="Proteomes" id="UP000825078">
    <property type="component" value="Chromosome"/>
</dbReference>
<dbReference type="EMBL" id="UGYO01000001">
    <property type="protein sequence ID" value="SUI57867.1"/>
    <property type="molecule type" value="Genomic_DNA"/>
</dbReference>
<dbReference type="RefSeq" id="WP_044733480.1">
    <property type="nucleotide sequence ID" value="NZ_AP024612.1"/>
</dbReference>
<organism evidence="2 3">
    <name type="scientific">Shewanella algae</name>
    <dbReference type="NCBI Taxonomy" id="38313"/>
    <lineage>
        <taxon>Bacteria</taxon>
        <taxon>Pseudomonadati</taxon>
        <taxon>Pseudomonadota</taxon>
        <taxon>Gammaproteobacteria</taxon>
        <taxon>Alteromonadales</taxon>
        <taxon>Shewanellaceae</taxon>
        <taxon>Shewanella</taxon>
    </lineage>
</organism>